<sequence>MSVASMILIAITILFLVANLYYFFTNKSYKKSYFCPVLFYKLFYVLVATTVGFACLYYLLSIQEPVLIINDPTGEPAEQTFANFLYFSGVTMLSIGYGDLVPIGVARFFSIIQASIGLLLPAAYFMKGFSAAQQSEEKA</sequence>
<feature type="domain" description="Potassium channel" evidence="2">
    <location>
        <begin position="54"/>
        <end position="127"/>
    </location>
</feature>
<keyword evidence="3" id="KW-0407">Ion channel</keyword>
<dbReference type="AlphaFoldDB" id="A0AB39BXT9"/>
<feature type="transmembrane region" description="Helical" evidence="1">
    <location>
        <begin position="37"/>
        <end position="60"/>
    </location>
</feature>
<proteinExistence type="predicted"/>
<evidence type="ECO:0000313" key="3">
    <source>
        <dbReference type="EMBL" id="XDI38830.1"/>
    </source>
</evidence>
<organism evidence="3">
    <name type="scientific">Alkalihalophilus sp. As8PL</name>
    <dbReference type="NCBI Taxonomy" id="3237103"/>
    <lineage>
        <taxon>Bacteria</taxon>
        <taxon>Bacillati</taxon>
        <taxon>Bacillota</taxon>
        <taxon>Bacilli</taxon>
        <taxon>Bacillales</taxon>
        <taxon>Bacillaceae</taxon>
        <taxon>Alkalihalophilus</taxon>
    </lineage>
</organism>
<dbReference type="SUPFAM" id="SSF81324">
    <property type="entry name" value="Voltage-gated potassium channels"/>
    <property type="match status" value="1"/>
</dbReference>
<reference evidence="3" key="1">
    <citation type="submission" date="2024-07" db="EMBL/GenBank/DDBJ databases">
        <title>Identification and characteristics of an arsenic-resistant bacterial isolate, which belongs to a novel species.</title>
        <authorList>
            <person name="Juszczyk A."/>
            <person name="Kowalczyk A."/>
            <person name="Was K."/>
            <person name="Kosowicz W."/>
            <person name="Budzyn A."/>
            <person name="Latowski D."/>
        </authorList>
    </citation>
    <scope>NUCLEOTIDE SEQUENCE</scope>
    <source>
        <strain evidence="3">As8PL</strain>
    </source>
</reference>
<evidence type="ECO:0000256" key="1">
    <source>
        <dbReference type="SAM" id="Phobius"/>
    </source>
</evidence>
<feature type="transmembrane region" description="Helical" evidence="1">
    <location>
        <begin position="80"/>
        <end position="98"/>
    </location>
</feature>
<dbReference type="InterPro" id="IPR013099">
    <property type="entry name" value="K_chnl_dom"/>
</dbReference>
<accession>A0AB39BXT9</accession>
<dbReference type="Pfam" id="PF07885">
    <property type="entry name" value="Ion_trans_2"/>
    <property type="match status" value="1"/>
</dbReference>
<feature type="transmembrane region" description="Helical" evidence="1">
    <location>
        <begin position="105"/>
        <end position="126"/>
    </location>
</feature>
<dbReference type="EMBL" id="CP162551">
    <property type="protein sequence ID" value="XDI38830.1"/>
    <property type="molecule type" value="Genomic_DNA"/>
</dbReference>
<dbReference type="GO" id="GO:0034220">
    <property type="term" value="P:monoatomic ion transmembrane transport"/>
    <property type="evidence" value="ECO:0007669"/>
    <property type="project" value="UniProtKB-KW"/>
</dbReference>
<feature type="transmembrane region" description="Helical" evidence="1">
    <location>
        <begin position="6"/>
        <end position="25"/>
    </location>
</feature>
<evidence type="ECO:0000259" key="2">
    <source>
        <dbReference type="Pfam" id="PF07885"/>
    </source>
</evidence>
<dbReference type="Gene3D" id="1.10.287.70">
    <property type="match status" value="1"/>
</dbReference>
<keyword evidence="3" id="KW-0813">Transport</keyword>
<gene>
    <name evidence="3" type="ORF">AB3N04_11945</name>
</gene>
<keyword evidence="1" id="KW-0472">Membrane</keyword>
<keyword evidence="1" id="KW-0812">Transmembrane</keyword>
<protein>
    <submittedName>
        <fullName evidence="3">Potassium channel family protein</fullName>
    </submittedName>
</protein>
<keyword evidence="1" id="KW-1133">Transmembrane helix</keyword>
<keyword evidence="3" id="KW-0406">Ion transport</keyword>
<dbReference type="RefSeq" id="WP_317121834.1">
    <property type="nucleotide sequence ID" value="NZ_CP162551.1"/>
</dbReference>
<name>A0AB39BXT9_9BACI</name>